<feature type="chain" id="PRO_5046657286" description="Glycoside hydrolase family 42 N-terminal domain-containing protein" evidence="1">
    <location>
        <begin position="28"/>
        <end position="875"/>
    </location>
</feature>
<evidence type="ECO:0000313" key="2">
    <source>
        <dbReference type="EMBL" id="MBC5642443.1"/>
    </source>
</evidence>
<feature type="signal peptide" evidence="1">
    <location>
        <begin position="1"/>
        <end position="27"/>
    </location>
</feature>
<name>A0ABR7DYF2_9BACT</name>
<dbReference type="Proteomes" id="UP000644010">
    <property type="component" value="Unassembled WGS sequence"/>
</dbReference>
<evidence type="ECO:0000313" key="3">
    <source>
        <dbReference type="Proteomes" id="UP000644010"/>
    </source>
</evidence>
<keyword evidence="3" id="KW-1185">Reference proteome</keyword>
<comment type="caution">
    <text evidence="2">The sequence shown here is derived from an EMBL/GenBank/DDBJ whole genome shotgun (WGS) entry which is preliminary data.</text>
</comment>
<dbReference type="RefSeq" id="WP_186958690.1">
    <property type="nucleotide sequence ID" value="NZ_JACOOI010000004.1"/>
</dbReference>
<evidence type="ECO:0000256" key="1">
    <source>
        <dbReference type="SAM" id="SignalP"/>
    </source>
</evidence>
<sequence length="875" mass="99210">MVKRVFCKAYLLLIILSNISLSVYSQKAVEKDLSFSSWKSSAGEGTEISLKCGDSLVAQVDVHGSTEGFPHISLTVNNEDWRGFQKIAFDVKLESSLVGIQDCGKDFVAVLNDKCFINENIAGISPVNQEISIPHIDCGEWQSVEIDIRNIARKQVSALLLYFYDRPFNFDHSYKVTIRNIRIIGADSSSVYFDGVDYHLQKMPTVSSSAFSSVSTVDFLDLNITRAGTIHSISIAGDTIGVGAGQSSGIMLRDACSPLPPVIPEGELSTIPNGILQKSEIKSLGCRLDAKYETLHDRIKISGTVTSMSRKDKAVTIYIALPVDARKNWIFHKSLIHKTTPFVDGSNISSLEEISQDYPVVVLSDELSDHSFAFILDQAKPISYRIGVNPRQQLFYIAFDVTLLNQQRFDGSSQNRVDFQVELVRTDAKWGFRSGLEKLYTLHPDYFIDRVGHGGGWELYTRSQFNYTNEQNIAGGYRFDWGAVELDREHWEQNVHNGFLNFLYIEPEYMQFSMGDFREPTVAMVEQRFKKLIANDDIEWKQFKKLRYSRSSRKDLHRLLCAANVSGVHDKKGNIVWNLGNREWIGDLRFGSMISCNLSPHIPGGRGTVAREILMDAVYNDYIDKGWTAPHGFGLDEFMMSPNDYRRENFKYMETSISFDPETKQPMIVRGFSSIEWLKRLRKDYEKKSCPLLLFANCKGQMTYVSPYLDIFGIEDTYVIKPEYYRAIAGKKRAITNVSYAPPSKENLEYNMLWGIYVGRNAAYDVLSPIVKMLDKLYSAGWEPITAAVSETSDDASDIRLERYGNEQSDTVYFVVHNMGVNQVDFSLYFDSSYIGKRTQAQIFNDGEIKKIIVEGCKVPILLGNRETKVIALTY</sequence>
<organism evidence="2 3">
    <name type="scientific">Parabacteroides segnis</name>
    <dbReference type="NCBI Taxonomy" id="2763058"/>
    <lineage>
        <taxon>Bacteria</taxon>
        <taxon>Pseudomonadati</taxon>
        <taxon>Bacteroidota</taxon>
        <taxon>Bacteroidia</taxon>
        <taxon>Bacteroidales</taxon>
        <taxon>Tannerellaceae</taxon>
        <taxon>Parabacteroides</taxon>
    </lineage>
</organism>
<gene>
    <name evidence="2" type="ORF">H8S77_06035</name>
</gene>
<dbReference type="EMBL" id="JACOOI010000004">
    <property type="protein sequence ID" value="MBC5642443.1"/>
    <property type="molecule type" value="Genomic_DNA"/>
</dbReference>
<evidence type="ECO:0008006" key="4">
    <source>
        <dbReference type="Google" id="ProtNLM"/>
    </source>
</evidence>
<proteinExistence type="predicted"/>
<protein>
    <recommendedName>
        <fullName evidence="4">Glycoside hydrolase family 42 N-terminal domain-containing protein</fullName>
    </recommendedName>
</protein>
<accession>A0ABR7DYF2</accession>
<keyword evidence="1" id="KW-0732">Signal</keyword>
<reference evidence="2 3" key="1">
    <citation type="submission" date="2020-08" db="EMBL/GenBank/DDBJ databases">
        <title>Genome public.</title>
        <authorList>
            <person name="Liu C."/>
            <person name="Sun Q."/>
        </authorList>
    </citation>
    <scope>NUCLEOTIDE SEQUENCE [LARGE SCALE GENOMIC DNA]</scope>
    <source>
        <strain evidence="2 3">BX2</strain>
    </source>
</reference>